<dbReference type="PROSITE" id="PS50949">
    <property type="entry name" value="HTH_GNTR"/>
    <property type="match status" value="1"/>
</dbReference>
<keyword evidence="3" id="KW-0804">Transcription</keyword>
<evidence type="ECO:0000256" key="3">
    <source>
        <dbReference type="ARBA" id="ARBA00023163"/>
    </source>
</evidence>
<dbReference type="InterPro" id="IPR036388">
    <property type="entry name" value="WH-like_DNA-bd_sf"/>
</dbReference>
<dbReference type="Gene3D" id="3.40.1410.10">
    <property type="entry name" value="Chorismate lyase-like"/>
    <property type="match status" value="1"/>
</dbReference>
<keyword evidence="6" id="KW-1185">Reference proteome</keyword>
<dbReference type="GO" id="GO:0003700">
    <property type="term" value="F:DNA-binding transcription factor activity"/>
    <property type="evidence" value="ECO:0007669"/>
    <property type="project" value="InterPro"/>
</dbReference>
<accession>A0A839AGH3</accession>
<evidence type="ECO:0000256" key="2">
    <source>
        <dbReference type="ARBA" id="ARBA00023125"/>
    </source>
</evidence>
<comment type="caution">
    <text evidence="5">The sequence shown here is derived from an EMBL/GenBank/DDBJ whole genome shotgun (WGS) entry which is preliminary data.</text>
</comment>
<evidence type="ECO:0000313" key="5">
    <source>
        <dbReference type="EMBL" id="MBA5778960.1"/>
    </source>
</evidence>
<sequence>MTQPFDTVPVARGQGVALWRQIADELKSDILSGALGTEEGRLPTEKDLAARFGVNRHTVRRAIAELTAEGILRADQGRGTFVSERLITYPISSRTRFSEIIAAQAREPFGKLLASSEEPATAAQADLLGVEAGTPLIRIETLSVADEVPLIRATSWFPKALCPGLVADYAQTGSTTKSLARAGVTDYRRKETRILADLARVEDAQLLNIAIGQPLLITEALNVDPSGKPTHFTRTRIAAERVQLIVESL</sequence>
<dbReference type="InterPro" id="IPR028978">
    <property type="entry name" value="Chorismate_lyase_/UTRA_dom_sf"/>
</dbReference>
<dbReference type="CDD" id="cd07377">
    <property type="entry name" value="WHTH_GntR"/>
    <property type="match status" value="1"/>
</dbReference>
<evidence type="ECO:0000256" key="1">
    <source>
        <dbReference type="ARBA" id="ARBA00023015"/>
    </source>
</evidence>
<dbReference type="InterPro" id="IPR012702">
    <property type="entry name" value="CP_lyase_PhnF"/>
</dbReference>
<dbReference type="EMBL" id="JACFXV010000064">
    <property type="protein sequence ID" value="MBA5778960.1"/>
    <property type="molecule type" value="Genomic_DNA"/>
</dbReference>
<dbReference type="Pfam" id="PF07702">
    <property type="entry name" value="UTRA"/>
    <property type="match status" value="1"/>
</dbReference>
<proteinExistence type="predicted"/>
<evidence type="ECO:0000259" key="4">
    <source>
        <dbReference type="PROSITE" id="PS50949"/>
    </source>
</evidence>
<feature type="domain" description="HTH gntR-type" evidence="4">
    <location>
        <begin position="16"/>
        <end position="85"/>
    </location>
</feature>
<dbReference type="InterPro" id="IPR050679">
    <property type="entry name" value="Bact_HTH_transcr_reg"/>
</dbReference>
<dbReference type="SUPFAM" id="SSF46785">
    <property type="entry name" value="Winged helix' DNA-binding domain"/>
    <property type="match status" value="1"/>
</dbReference>
<protein>
    <submittedName>
        <fullName evidence="5">Phosphonate metabolism transcriptional regulator PhnF</fullName>
    </submittedName>
</protein>
<keyword evidence="2" id="KW-0238">DNA-binding</keyword>
<name>A0A839AGH3_9HYPH</name>
<keyword evidence="1" id="KW-0805">Transcription regulation</keyword>
<dbReference type="RefSeq" id="WP_182167768.1">
    <property type="nucleotide sequence ID" value="NZ_JACFXV010000064.1"/>
</dbReference>
<dbReference type="PANTHER" id="PTHR44846:SF1">
    <property type="entry name" value="MANNOSYL-D-GLYCERATE TRANSPORT_METABOLISM SYSTEM REPRESSOR MNGR-RELATED"/>
    <property type="match status" value="1"/>
</dbReference>
<dbReference type="GO" id="GO:0003677">
    <property type="term" value="F:DNA binding"/>
    <property type="evidence" value="ECO:0007669"/>
    <property type="project" value="UniProtKB-KW"/>
</dbReference>
<dbReference type="Proteomes" id="UP000541109">
    <property type="component" value="Unassembled WGS sequence"/>
</dbReference>
<dbReference type="InterPro" id="IPR036390">
    <property type="entry name" value="WH_DNA-bd_sf"/>
</dbReference>
<gene>
    <name evidence="5" type="primary">phnF</name>
    <name evidence="5" type="ORF">H2509_17670</name>
</gene>
<dbReference type="PANTHER" id="PTHR44846">
    <property type="entry name" value="MANNOSYL-D-GLYCERATE TRANSPORT/METABOLISM SYSTEM REPRESSOR MNGR-RELATED"/>
    <property type="match status" value="1"/>
</dbReference>
<dbReference type="SMART" id="SM00345">
    <property type="entry name" value="HTH_GNTR"/>
    <property type="match status" value="1"/>
</dbReference>
<dbReference type="NCBIfam" id="TIGR02325">
    <property type="entry name" value="C_P_lyase_phnF"/>
    <property type="match status" value="1"/>
</dbReference>
<dbReference type="SMART" id="SM00866">
    <property type="entry name" value="UTRA"/>
    <property type="match status" value="1"/>
</dbReference>
<dbReference type="Gene3D" id="1.10.10.10">
    <property type="entry name" value="Winged helix-like DNA-binding domain superfamily/Winged helix DNA-binding domain"/>
    <property type="match status" value="1"/>
</dbReference>
<dbReference type="InterPro" id="IPR000524">
    <property type="entry name" value="Tscrpt_reg_HTH_GntR"/>
</dbReference>
<evidence type="ECO:0000313" key="6">
    <source>
        <dbReference type="Proteomes" id="UP000541109"/>
    </source>
</evidence>
<dbReference type="GO" id="GO:0045892">
    <property type="term" value="P:negative regulation of DNA-templated transcription"/>
    <property type="evidence" value="ECO:0007669"/>
    <property type="project" value="TreeGrafter"/>
</dbReference>
<dbReference type="InterPro" id="IPR011663">
    <property type="entry name" value="UTRA"/>
</dbReference>
<reference evidence="5 6" key="1">
    <citation type="submission" date="2020-07" db="EMBL/GenBank/DDBJ databases">
        <title>Stappia sp., F7233, whole genome shotgun sequencing project.</title>
        <authorList>
            <person name="Jiang S."/>
            <person name="Liu Z.W."/>
            <person name="Du Z.J."/>
        </authorList>
    </citation>
    <scope>NUCLEOTIDE SEQUENCE [LARGE SCALE GENOMIC DNA]</scope>
    <source>
        <strain evidence="5 6">F7233</strain>
    </source>
</reference>
<dbReference type="SUPFAM" id="SSF64288">
    <property type="entry name" value="Chorismate lyase-like"/>
    <property type="match status" value="1"/>
</dbReference>
<dbReference type="Pfam" id="PF00392">
    <property type="entry name" value="GntR"/>
    <property type="match status" value="1"/>
</dbReference>
<dbReference type="PRINTS" id="PR00035">
    <property type="entry name" value="HTHGNTR"/>
</dbReference>
<dbReference type="AlphaFoldDB" id="A0A839AGH3"/>
<organism evidence="5 6">
    <name type="scientific">Stappia albiluteola</name>
    <dbReference type="NCBI Taxonomy" id="2758565"/>
    <lineage>
        <taxon>Bacteria</taxon>
        <taxon>Pseudomonadati</taxon>
        <taxon>Pseudomonadota</taxon>
        <taxon>Alphaproteobacteria</taxon>
        <taxon>Hyphomicrobiales</taxon>
        <taxon>Stappiaceae</taxon>
        <taxon>Stappia</taxon>
    </lineage>
</organism>